<comment type="caution">
    <text evidence="3">The sequence shown here is derived from an EMBL/GenBank/DDBJ whole genome shotgun (WGS) entry which is preliminary data.</text>
</comment>
<dbReference type="SMART" id="SM01260">
    <property type="entry name" value="LANC_like"/>
    <property type="match status" value="1"/>
</dbReference>
<dbReference type="PATRIC" id="fig|39777.7.peg.491"/>
<feature type="binding site" evidence="1">
    <location>
        <position position="531"/>
    </location>
    <ligand>
        <name>Zn(2+)</name>
        <dbReference type="ChEBI" id="CHEBI:29105"/>
    </ligand>
</feature>
<accession>A0A133S661</accession>
<evidence type="ECO:0000313" key="3">
    <source>
        <dbReference type="EMBL" id="KXA65175.1"/>
    </source>
</evidence>
<dbReference type="PRINTS" id="PR01950">
    <property type="entry name" value="LANCSUPER"/>
</dbReference>
<evidence type="ECO:0000259" key="2">
    <source>
        <dbReference type="Pfam" id="PF13575"/>
    </source>
</evidence>
<keyword evidence="1" id="KW-0862">Zinc</keyword>
<evidence type="ECO:0000313" key="4">
    <source>
        <dbReference type="Proteomes" id="UP000070226"/>
    </source>
</evidence>
<proteinExistence type="predicted"/>
<feature type="binding site" evidence="1">
    <location>
        <position position="483"/>
    </location>
    <ligand>
        <name>Zn(2+)</name>
        <dbReference type="ChEBI" id="CHEBI:29105"/>
    </ligand>
</feature>
<name>A0A133S661_9FIRM</name>
<dbReference type="GO" id="GO:0031179">
    <property type="term" value="P:peptide modification"/>
    <property type="evidence" value="ECO:0007669"/>
    <property type="project" value="InterPro"/>
</dbReference>
<dbReference type="InterPro" id="IPR025410">
    <property type="entry name" value="Lant_dehyd"/>
</dbReference>
<feature type="domain" description="Lantibiotic biosynthesis protein dehydration" evidence="2">
    <location>
        <begin position="1"/>
        <end position="172"/>
    </location>
</feature>
<dbReference type="GO" id="GO:0046872">
    <property type="term" value="F:metal ion binding"/>
    <property type="evidence" value="ECO:0007669"/>
    <property type="project" value="UniProtKB-KW"/>
</dbReference>
<dbReference type="SUPFAM" id="SSF158745">
    <property type="entry name" value="LanC-like"/>
    <property type="match status" value="1"/>
</dbReference>
<sequence>TGIFPISISDTYMNISALTGRREKIVNNHYSYNDYTMSNNKIISTPFEAYTSNQKNLVRNKNNIIEPHLYKKEIIAGFKKVSYDILKDKESFIIKIKDILKDSNDFIRYIYRPTHIYDSTLKLLREPYYRMSLDNAKVAIDNIKMDDSNSNNEIYRYEVQELLNGDIPIFYSNNYDMILGDGTVIPNYFIDTLEESIIRNIQKITKSSINKEIRNIEKSLVLNDYNTEFPYYYNQNEITINQAFDHLVNHKDDVIQSDHVHVSFQTGIASISYSNNYLYEIGGIILSNIIISNINNDEIIEYLKRLKEKKMLYSNDISITTGISSYLYIMLKLYEYSDNKAFYKYEIEEALLLLKNKIENGNINELDFFSGLSGALAILNKIYSFFYNYKDIEISLSKEDLQNLIKNTYSQILDQYSNQIGAGFAHGLSGIIFSLNKTFQNFPSENLSNSINCLLKREEDLYLQDENNYLDTRNNITSGLFLCYGLPGILQTRMRLNNQFKNEIEIKMKLNRLMKDILNEDANIPNNLSICHGIASLLELFIDAHNFKYITKKEFEKVTMVLKQRVKNLKVPYFNKNINFGLGLTGYYYTIIRLENLRYPSFFFLE</sequence>
<protein>
    <submittedName>
        <fullName evidence="3">Lanthionine synthetase C-like protein</fullName>
    </submittedName>
</protein>
<dbReference type="InterPro" id="IPR007822">
    <property type="entry name" value="LANC-like"/>
</dbReference>
<dbReference type="EMBL" id="LRQT01000010">
    <property type="protein sequence ID" value="KXA65175.1"/>
    <property type="molecule type" value="Genomic_DNA"/>
</dbReference>
<feature type="binding site" evidence="1">
    <location>
        <position position="532"/>
    </location>
    <ligand>
        <name>Zn(2+)</name>
        <dbReference type="ChEBI" id="CHEBI:29105"/>
    </ligand>
</feature>
<dbReference type="AlphaFoldDB" id="A0A133S661"/>
<organism evidence="3">
    <name type="scientific">Veillonella atypica</name>
    <dbReference type="NCBI Taxonomy" id="39777"/>
    <lineage>
        <taxon>Bacteria</taxon>
        <taxon>Bacillati</taxon>
        <taxon>Bacillota</taxon>
        <taxon>Negativicutes</taxon>
        <taxon>Veillonellales</taxon>
        <taxon>Veillonellaceae</taxon>
        <taxon>Veillonella</taxon>
    </lineage>
</organism>
<dbReference type="Pfam" id="PF13575">
    <property type="entry name" value="DUF4135"/>
    <property type="match status" value="1"/>
</dbReference>
<keyword evidence="1" id="KW-0479">Metal-binding</keyword>
<dbReference type="Gene3D" id="1.50.10.20">
    <property type="match status" value="1"/>
</dbReference>
<evidence type="ECO:0000256" key="1">
    <source>
        <dbReference type="PIRSR" id="PIRSR607822-1"/>
    </source>
</evidence>
<dbReference type="RefSeq" id="WP_156418567.1">
    <property type="nucleotide sequence ID" value="NZ_KQ958057.1"/>
</dbReference>
<dbReference type="Proteomes" id="UP000070226">
    <property type="component" value="Unassembled WGS sequence"/>
</dbReference>
<dbReference type="Pfam" id="PF05147">
    <property type="entry name" value="LANC_like"/>
    <property type="match status" value="1"/>
</dbReference>
<gene>
    <name evidence="3" type="ORF">HMPREF3233_00502</name>
</gene>
<feature type="non-terminal residue" evidence="3">
    <location>
        <position position="1"/>
    </location>
</feature>
<reference evidence="3 4" key="1">
    <citation type="submission" date="2016-01" db="EMBL/GenBank/DDBJ databases">
        <authorList>
            <person name="Oliw E.H."/>
        </authorList>
    </citation>
    <scope>NUCLEOTIDE SEQUENCE [LARGE SCALE GENOMIC DNA]</scope>
    <source>
        <strain evidence="3 4">CMW7756B</strain>
    </source>
</reference>